<accession>A0A5B7GED8</accession>
<proteinExistence type="predicted"/>
<evidence type="ECO:0000313" key="1">
    <source>
        <dbReference type="EMBL" id="MPC58680.1"/>
    </source>
</evidence>
<organism evidence="1 2">
    <name type="scientific">Portunus trituberculatus</name>
    <name type="common">Swimming crab</name>
    <name type="synonym">Neptunus trituberculatus</name>
    <dbReference type="NCBI Taxonomy" id="210409"/>
    <lineage>
        <taxon>Eukaryota</taxon>
        <taxon>Metazoa</taxon>
        <taxon>Ecdysozoa</taxon>
        <taxon>Arthropoda</taxon>
        <taxon>Crustacea</taxon>
        <taxon>Multicrustacea</taxon>
        <taxon>Malacostraca</taxon>
        <taxon>Eumalacostraca</taxon>
        <taxon>Eucarida</taxon>
        <taxon>Decapoda</taxon>
        <taxon>Pleocyemata</taxon>
        <taxon>Brachyura</taxon>
        <taxon>Eubrachyura</taxon>
        <taxon>Portunoidea</taxon>
        <taxon>Portunidae</taxon>
        <taxon>Portuninae</taxon>
        <taxon>Portunus</taxon>
    </lineage>
</organism>
<name>A0A5B7GED8_PORTR</name>
<comment type="caution">
    <text evidence="1">The sequence shown here is derived from an EMBL/GenBank/DDBJ whole genome shotgun (WGS) entry which is preliminary data.</text>
</comment>
<gene>
    <name evidence="1" type="ORF">E2C01_052687</name>
</gene>
<reference evidence="1 2" key="1">
    <citation type="submission" date="2019-05" db="EMBL/GenBank/DDBJ databases">
        <title>Another draft genome of Portunus trituberculatus and its Hox gene families provides insights of decapod evolution.</title>
        <authorList>
            <person name="Jeong J.-H."/>
            <person name="Song I."/>
            <person name="Kim S."/>
            <person name="Choi T."/>
            <person name="Kim D."/>
            <person name="Ryu S."/>
            <person name="Kim W."/>
        </authorList>
    </citation>
    <scope>NUCLEOTIDE SEQUENCE [LARGE SCALE GENOMIC DNA]</scope>
    <source>
        <tissue evidence="1">Muscle</tissue>
    </source>
</reference>
<dbReference type="EMBL" id="VSRR010015896">
    <property type="protein sequence ID" value="MPC58680.1"/>
    <property type="molecule type" value="Genomic_DNA"/>
</dbReference>
<protein>
    <submittedName>
        <fullName evidence="1">Uncharacterized protein</fullName>
    </submittedName>
</protein>
<sequence>MGELRLFRATKDNCNEAEHILVCETWPLINAKEKRMQYNYFPLLSMLPYGSEAEKILKAAPTDGSGVANTNCVGGR</sequence>
<keyword evidence="2" id="KW-1185">Reference proteome</keyword>
<evidence type="ECO:0000313" key="2">
    <source>
        <dbReference type="Proteomes" id="UP000324222"/>
    </source>
</evidence>
<dbReference type="Proteomes" id="UP000324222">
    <property type="component" value="Unassembled WGS sequence"/>
</dbReference>
<dbReference type="AlphaFoldDB" id="A0A5B7GED8"/>